<dbReference type="GO" id="GO:0005634">
    <property type="term" value="C:nucleus"/>
    <property type="evidence" value="ECO:0007669"/>
    <property type="project" value="UniProtKB-SubCell"/>
</dbReference>
<feature type="domain" description="HAT C-terminal dimerisation" evidence="10">
    <location>
        <begin position="1259"/>
        <end position="1309"/>
    </location>
</feature>
<feature type="region of interest" description="SAW" evidence="9">
    <location>
        <begin position="283"/>
        <end position="354"/>
    </location>
</feature>
<dbReference type="Pfam" id="PF22922">
    <property type="entry name" value="GAF_NLP"/>
    <property type="match status" value="2"/>
</dbReference>
<dbReference type="InterPro" id="IPR036236">
    <property type="entry name" value="Znf_C2H2_sf"/>
</dbReference>
<organism evidence="13 14">
    <name type="scientific">Salix dunnii</name>
    <dbReference type="NCBI Taxonomy" id="1413687"/>
    <lineage>
        <taxon>Eukaryota</taxon>
        <taxon>Viridiplantae</taxon>
        <taxon>Streptophyta</taxon>
        <taxon>Embryophyta</taxon>
        <taxon>Tracheophyta</taxon>
        <taxon>Spermatophyta</taxon>
        <taxon>Magnoliopsida</taxon>
        <taxon>eudicotyledons</taxon>
        <taxon>Gunneridae</taxon>
        <taxon>Pentapetalae</taxon>
        <taxon>rosids</taxon>
        <taxon>fabids</taxon>
        <taxon>Malpighiales</taxon>
        <taxon>Salicaceae</taxon>
        <taxon>Saliceae</taxon>
        <taxon>Salix</taxon>
    </lineage>
</organism>
<comment type="caution">
    <text evidence="9">Lacks conserved residue(s) required for the propagation of feature annotation.</text>
</comment>
<dbReference type="GO" id="GO:0003677">
    <property type="term" value="F:DNA binding"/>
    <property type="evidence" value="ECO:0007669"/>
    <property type="project" value="UniProtKB-KW"/>
</dbReference>
<keyword evidence="6" id="KW-0238">DNA-binding</keyword>
<keyword evidence="14" id="KW-1185">Reference proteome</keyword>
<evidence type="ECO:0000259" key="11">
    <source>
        <dbReference type="Pfam" id="PF14372"/>
    </source>
</evidence>
<feature type="short sequence motif" description="LXXLL motif" evidence="9">
    <location>
        <begin position="203"/>
        <end position="207"/>
    </location>
</feature>
<feature type="domain" description="hAT-like transposase RNase-H fold" evidence="11">
    <location>
        <begin position="1109"/>
        <end position="1208"/>
    </location>
</feature>
<name>A0A835J7K0_9ROSI</name>
<dbReference type="InterPro" id="IPR055081">
    <property type="entry name" value="NLP1-9_GAF"/>
</dbReference>
<comment type="caution">
    <text evidence="13">The sequence shown here is derived from an EMBL/GenBank/DDBJ whole genome shotgun (WGS) entry which is preliminary data.</text>
</comment>
<evidence type="ECO:0000313" key="14">
    <source>
        <dbReference type="Proteomes" id="UP000657918"/>
    </source>
</evidence>
<accession>A0A835J7K0</accession>
<evidence type="ECO:0000313" key="13">
    <source>
        <dbReference type="EMBL" id="KAF9664497.1"/>
    </source>
</evidence>
<dbReference type="PANTHER" id="PTHR46481">
    <property type="entry name" value="ZINC FINGER BED DOMAIN-CONTAINING PROTEIN 4"/>
    <property type="match status" value="1"/>
</dbReference>
<feature type="domain" description="NLP1-9 GAF" evidence="12">
    <location>
        <begin position="508"/>
        <end position="558"/>
    </location>
</feature>
<gene>
    <name evidence="13" type="ORF">SADUNF_Sadunf16G0024900</name>
</gene>
<dbReference type="PANTHER" id="PTHR46481:SF10">
    <property type="entry name" value="ZINC FINGER BED DOMAIN-CONTAINING PROTEIN 39"/>
    <property type="match status" value="1"/>
</dbReference>
<dbReference type="PROSITE" id="PS50985">
    <property type="entry name" value="GRAS"/>
    <property type="match status" value="1"/>
</dbReference>
<evidence type="ECO:0000259" key="12">
    <source>
        <dbReference type="Pfam" id="PF22922"/>
    </source>
</evidence>
<protein>
    <recommendedName>
        <fullName evidence="15">BED-type domain-containing protein</fullName>
    </recommendedName>
</protein>
<dbReference type="InterPro" id="IPR025525">
    <property type="entry name" value="hAT-like_transposase_RNase-H"/>
</dbReference>
<dbReference type="Proteomes" id="UP000657918">
    <property type="component" value="Chromosome 16"/>
</dbReference>
<dbReference type="Pfam" id="PF03514">
    <property type="entry name" value="GRAS"/>
    <property type="match status" value="1"/>
</dbReference>
<reference evidence="13 14" key="1">
    <citation type="submission" date="2020-10" db="EMBL/GenBank/DDBJ databases">
        <title>Plant Genome Project.</title>
        <authorList>
            <person name="Zhang R.-G."/>
        </authorList>
    </citation>
    <scope>NUCLEOTIDE SEQUENCE [LARGE SCALE GENOMIC DNA]</scope>
    <source>
        <strain evidence="13">FAFU-HL-1</strain>
        <tissue evidence="13">Leaf</tissue>
    </source>
</reference>
<evidence type="ECO:0000256" key="9">
    <source>
        <dbReference type="PROSITE-ProRule" id="PRU01191"/>
    </source>
</evidence>
<comment type="similarity">
    <text evidence="9">Belongs to the GRAS family.</text>
</comment>
<evidence type="ECO:0000256" key="4">
    <source>
        <dbReference type="ARBA" id="ARBA00022833"/>
    </source>
</evidence>
<proteinExistence type="inferred from homology"/>
<dbReference type="OrthoDB" id="6600430at2759"/>
<evidence type="ECO:0000256" key="5">
    <source>
        <dbReference type="ARBA" id="ARBA00023015"/>
    </source>
</evidence>
<keyword evidence="8" id="KW-0539">Nucleus</keyword>
<dbReference type="InterPro" id="IPR008906">
    <property type="entry name" value="HATC_C_dom"/>
</dbReference>
<sequence length="1492" mass="171577">MLFVAAKLLECAKAIEGGNLDIADSLLESIQSLASQEDSESTRKVVKYCAEALVRRAYGIRPLCPSRLLTFLFDQLEDMCRPFFEFARTTTEDIIADALNPGDKRLHIIDLSIMSRISRWTDFIHQLKVRYGGLQSVLITSVTPKLSKLSYQSSQEWDRKVGDVDLEWRQLIYNSPDDIVKCFSRLRRKRKDEMVVVNWGFILRKLLAQDGAIEQVLSKVKDLEADIMVISEQEANLNSPDLSNRLEQSLQYYSTIFESLEQDDDRFMSRETYFRRQIGNVVACEGIDRVERIESFDQWQHRLSQAGFSPIPLQAVHFEHDWLSIFEKMGIKHTDGHIQLSWHGFPLAVASAWKFTDPPQSSSGYWKNMLAGLCVMQDRVDDSEEMASSSESEDDEENDPCIMADRNLWSTQGSSMNRIAASAKLFDILEYLCHLYELPVAVTWISNSRGWNKRILYIDYSACYTVMPSLHDFMGGYAHHHLEEGQGVAGKALQSNIHFQRVWRNKILRACFAIRLTSTHSCKDDYVLEFFLPEGMKDTSERELLISKVLRTLQENCLESWKVWVAELNEASGFGVRLDDERMSNIPHEAVSSILQLPSSDDVLGGNEFMTFNTSKNQAGETHKPLEQDIQEQFAIAAPALNDENASLIVDGGLQSTNTRRDEFMTFNPTSTQAGETHEPLEQLLFMHVCEVKAFIWIGLVVLVVHDIQEQSAIVAPSLNFENASLIVDSGLQSTNKRKTISSVWNKFDKHWGENGEVWATCKHCKNMYEAESERGTSSLHKHLRKCLPSRQDEAEQQPLIFKTSGSSTSVIQRNSVINQDRSRLDIETMIINHGYPLDMVQHEFFEIFVKNLQPMFELHSKDDVEANVLAICRQEKEKLIQYFDSLSCLLSLTLELWSSNDKMMTYCCLIVHFIDDGWQLKKKILAFRNLRYNYDMRTVHEFIKSVLAEWRINKNVHFMLLDITPPKEHMIGELRSKVSDITIHGHLFCVSSYAQILSLLVQDGLSEIRGLLYKIRECIEYVNGSSFGRQMLQMTIRNGSLQGKEMPFQDVPARWDTTFLMLERSLEFREAFNHLEHFDCDFKVNPSAEEWNKATSICECLKEFHKSTSNFPTTLEGYFLSVHDVYKNLLKWEQSEHIYVRSIANTMKGKFDEYWGEASLALGISVVLNPSFKLELIEYGYQLIYGNDTSLHLWKFLVNVRGVYHKYTKDFGDQGPSSSAMVDKSLCPSSCISFKEWQKGKYERNMVRSQQNERNMSELDQYLEQPLEKLDKDGNVLAWWQENAKKFPILGKMARDFLAIPVSTVISKSPEVMKMTSVHDCINGKDWLDSIKTKMSLLLFTPLTSLSSLPPFSSPTLAFIATPVSRLHVKAFELNFKTWNGVRFQNPIRGTRIGAVVVRASSDIDGTAPTEPPVESKEEAVSIDKLPLESKLQEREEQKMKMKLARKIRLRRKRLVRKRRMRKKGRWPPSKMKKLKNVSWEALPKFPTVMP</sequence>
<dbReference type="GO" id="GO:0046983">
    <property type="term" value="F:protein dimerization activity"/>
    <property type="evidence" value="ECO:0007669"/>
    <property type="project" value="InterPro"/>
</dbReference>
<dbReference type="GO" id="GO:0008270">
    <property type="term" value="F:zinc ion binding"/>
    <property type="evidence" value="ECO:0007669"/>
    <property type="project" value="UniProtKB-KW"/>
</dbReference>
<dbReference type="CDD" id="cd23709">
    <property type="entry name" value="Psrp5_CTD"/>
    <property type="match status" value="1"/>
</dbReference>
<comment type="subcellular location">
    <subcellularLocation>
        <location evidence="1">Nucleus</location>
    </subcellularLocation>
</comment>
<dbReference type="InterPro" id="IPR005202">
    <property type="entry name" value="TF_GRAS"/>
</dbReference>
<dbReference type="Pfam" id="PF05699">
    <property type="entry name" value="Dimer_Tnp_hAT"/>
    <property type="match status" value="1"/>
</dbReference>
<evidence type="ECO:0000259" key="10">
    <source>
        <dbReference type="Pfam" id="PF05699"/>
    </source>
</evidence>
<keyword evidence="7" id="KW-0804">Transcription</keyword>
<feature type="domain" description="NLP1-9 GAF" evidence="12">
    <location>
        <begin position="415"/>
        <end position="496"/>
    </location>
</feature>
<dbReference type="SUPFAM" id="SSF53098">
    <property type="entry name" value="Ribonuclease H-like"/>
    <property type="match status" value="1"/>
</dbReference>
<feature type="short sequence motif" description="VHIID" evidence="9">
    <location>
        <begin position="106"/>
        <end position="110"/>
    </location>
</feature>
<keyword evidence="3" id="KW-0863">Zinc-finger</keyword>
<evidence type="ECO:0000256" key="2">
    <source>
        <dbReference type="ARBA" id="ARBA00022723"/>
    </source>
</evidence>
<dbReference type="InterPro" id="IPR052035">
    <property type="entry name" value="ZnF_BED_domain_contain"/>
</dbReference>
<dbReference type="SUPFAM" id="SSF57667">
    <property type="entry name" value="beta-beta-alpha zinc fingers"/>
    <property type="match status" value="1"/>
</dbReference>
<dbReference type="SMART" id="SM00614">
    <property type="entry name" value="ZnF_BED"/>
    <property type="match status" value="1"/>
</dbReference>
<dbReference type="EMBL" id="JADGMS010000016">
    <property type="protein sequence ID" value="KAF9664497.1"/>
    <property type="molecule type" value="Genomic_DNA"/>
</dbReference>
<keyword evidence="5" id="KW-0805">Transcription regulation</keyword>
<evidence type="ECO:0000256" key="3">
    <source>
        <dbReference type="ARBA" id="ARBA00022771"/>
    </source>
</evidence>
<keyword evidence="4" id="KW-0862">Zinc</keyword>
<evidence type="ECO:0008006" key="15">
    <source>
        <dbReference type="Google" id="ProtNLM"/>
    </source>
</evidence>
<evidence type="ECO:0000256" key="1">
    <source>
        <dbReference type="ARBA" id="ARBA00004123"/>
    </source>
</evidence>
<dbReference type="InterPro" id="IPR012337">
    <property type="entry name" value="RNaseH-like_sf"/>
</dbReference>
<keyword evidence="2" id="KW-0479">Metal-binding</keyword>
<evidence type="ECO:0000256" key="6">
    <source>
        <dbReference type="ARBA" id="ARBA00023125"/>
    </source>
</evidence>
<evidence type="ECO:0000256" key="7">
    <source>
        <dbReference type="ARBA" id="ARBA00023163"/>
    </source>
</evidence>
<dbReference type="Pfam" id="PF14372">
    <property type="entry name" value="hAT-like_RNase-H"/>
    <property type="match status" value="1"/>
</dbReference>
<evidence type="ECO:0000256" key="8">
    <source>
        <dbReference type="ARBA" id="ARBA00023242"/>
    </source>
</evidence>